<dbReference type="InterPro" id="IPR014235">
    <property type="entry name" value="Spore_PdaA"/>
</dbReference>
<dbReference type="Pfam" id="PF01522">
    <property type="entry name" value="Polysacc_deac_1"/>
    <property type="match status" value="1"/>
</dbReference>
<dbReference type="PANTHER" id="PTHR10587:SF78">
    <property type="entry name" value="PEPTIDOGLYCAN-N-ACETYLMURAMIC ACID DEACETYLASE PDAA"/>
    <property type="match status" value="1"/>
</dbReference>
<organism evidence="2 3">
    <name type="scientific">Alkalihalophilus pseudofirmus</name>
    <name type="common">Bacillus pseudofirmus</name>
    <dbReference type="NCBI Taxonomy" id="79885"/>
    <lineage>
        <taxon>Bacteria</taxon>
        <taxon>Bacillati</taxon>
        <taxon>Bacillota</taxon>
        <taxon>Bacilli</taxon>
        <taxon>Bacillales</taxon>
        <taxon>Bacillaceae</taxon>
        <taxon>Alkalihalophilus</taxon>
    </lineage>
</organism>
<dbReference type="Gene3D" id="3.20.20.370">
    <property type="entry name" value="Glycoside hydrolase/deacetylase"/>
    <property type="match status" value="1"/>
</dbReference>
<dbReference type="SUPFAM" id="SSF88713">
    <property type="entry name" value="Glycoside hydrolase/deacetylase"/>
    <property type="match status" value="1"/>
</dbReference>
<evidence type="ECO:0000259" key="1">
    <source>
        <dbReference type="PROSITE" id="PS51677"/>
    </source>
</evidence>
<dbReference type="InterPro" id="IPR011330">
    <property type="entry name" value="Glyco_hydro/deAcase_b/a-brl"/>
</dbReference>
<dbReference type="PANTHER" id="PTHR10587">
    <property type="entry name" value="GLYCOSYL TRANSFERASE-RELATED"/>
    <property type="match status" value="1"/>
</dbReference>
<dbReference type="GO" id="GO:0016810">
    <property type="term" value="F:hydrolase activity, acting on carbon-nitrogen (but not peptide) bonds"/>
    <property type="evidence" value="ECO:0007669"/>
    <property type="project" value="InterPro"/>
</dbReference>
<gene>
    <name evidence="2" type="primary">pdaA</name>
    <name evidence="2" type="ORF">RYX45_15345</name>
</gene>
<dbReference type="NCBIfam" id="TIGR02884">
    <property type="entry name" value="spore_pdaA"/>
    <property type="match status" value="1"/>
</dbReference>
<dbReference type="InterPro" id="IPR002509">
    <property type="entry name" value="NODB_dom"/>
</dbReference>
<accession>A0AAJ2NQ54</accession>
<proteinExistence type="predicted"/>
<evidence type="ECO:0000313" key="3">
    <source>
        <dbReference type="Proteomes" id="UP001285636"/>
    </source>
</evidence>
<feature type="domain" description="NodB homology" evidence="1">
    <location>
        <begin position="68"/>
        <end position="249"/>
    </location>
</feature>
<reference evidence="2" key="1">
    <citation type="submission" date="2023-10" db="EMBL/GenBank/DDBJ databases">
        <title>Screening of Alkalihalophilus pseudofirmusBZ-TG-HK211 and Its Alleviation of Salt Stress on Rapeseed Growth.</title>
        <authorList>
            <person name="Zhao B."/>
            <person name="Guo T."/>
        </authorList>
    </citation>
    <scope>NUCLEOTIDE SEQUENCE</scope>
    <source>
        <strain evidence="2">BZ-TG-HK211</strain>
    </source>
</reference>
<dbReference type="AlphaFoldDB" id="A0AAJ2NQ54"/>
<dbReference type="EMBL" id="JAWJAY010000004">
    <property type="protein sequence ID" value="MDV2886565.1"/>
    <property type="molecule type" value="Genomic_DNA"/>
</dbReference>
<sequence length="266" mass="30502">MIKKTTVLLFLFFVCFNITAGGIHAYDSKTYNWSFKPAKDNKPVTTESLYIQMLEDTGGFFIGDTTKKELYLTFDNGYENGYTEKILDVLKEKEVPAAFFVTGHYLDSASDLVVRMVNEGHIVGNHSWHHPSLPEIGEGRLMEELTKVKNRFTELTGEKEMNYLRPPRGQFSERSLALSAKLGYTNVFWSMAYKDWEVNNQKGGQYAYDQIMKRIHPGAIMLIHSISSDNAEALPKVIDEARKQGYTFKSLDDYMFSQKIEQLPFP</sequence>
<dbReference type="PROSITE" id="PS51677">
    <property type="entry name" value="NODB"/>
    <property type="match status" value="1"/>
</dbReference>
<evidence type="ECO:0000313" key="2">
    <source>
        <dbReference type="EMBL" id="MDV2886565.1"/>
    </source>
</evidence>
<dbReference type="GO" id="GO:0016020">
    <property type="term" value="C:membrane"/>
    <property type="evidence" value="ECO:0007669"/>
    <property type="project" value="TreeGrafter"/>
</dbReference>
<dbReference type="CDD" id="cd10948">
    <property type="entry name" value="CE4_BsPdaA_like"/>
    <property type="match status" value="1"/>
</dbReference>
<dbReference type="RefSeq" id="WP_289235793.1">
    <property type="nucleotide sequence ID" value="NZ_CP117835.1"/>
</dbReference>
<dbReference type="InterPro" id="IPR050248">
    <property type="entry name" value="Polysacc_deacetylase_ArnD"/>
</dbReference>
<comment type="caution">
    <text evidence="2">The sequence shown here is derived from an EMBL/GenBank/DDBJ whole genome shotgun (WGS) entry which is preliminary data.</text>
</comment>
<dbReference type="GO" id="GO:0005975">
    <property type="term" value="P:carbohydrate metabolic process"/>
    <property type="evidence" value="ECO:0007669"/>
    <property type="project" value="InterPro"/>
</dbReference>
<protein>
    <submittedName>
        <fullName evidence="2">Delta-lactam-biosynthetic de-N-acetylase</fullName>
    </submittedName>
</protein>
<dbReference type="Proteomes" id="UP001285636">
    <property type="component" value="Unassembled WGS sequence"/>
</dbReference>
<name>A0AAJ2NQ54_ALKPS</name>